<dbReference type="GO" id="GO:0008831">
    <property type="term" value="F:dTDP-4-dehydrorhamnose reductase activity"/>
    <property type="evidence" value="ECO:0007669"/>
    <property type="project" value="UniProtKB-EC"/>
</dbReference>
<dbReference type="InterPro" id="IPR036291">
    <property type="entry name" value="NAD(P)-bd_dom_sf"/>
</dbReference>
<dbReference type="UniPathway" id="UPA00124"/>
<comment type="caution">
    <text evidence="8">The sequence shown here is derived from an EMBL/GenBank/DDBJ whole genome shotgun (WGS) entry which is preliminary data.</text>
</comment>
<dbReference type="InterPro" id="IPR029903">
    <property type="entry name" value="RmlD-like-bd"/>
</dbReference>
<organism evidence="8 9">
    <name type="scientific">Pseudomonas syringae pv. aceris</name>
    <dbReference type="NCBI Taxonomy" id="199198"/>
    <lineage>
        <taxon>Bacteria</taxon>
        <taxon>Pseudomonadati</taxon>
        <taxon>Pseudomonadota</taxon>
        <taxon>Gammaproteobacteria</taxon>
        <taxon>Pseudomonadales</taxon>
        <taxon>Pseudomonadaceae</taxon>
        <taxon>Pseudomonas</taxon>
        <taxon>Pseudomonas syringae</taxon>
    </lineage>
</organism>
<dbReference type="GO" id="GO:0019305">
    <property type="term" value="P:dTDP-rhamnose biosynthetic process"/>
    <property type="evidence" value="ECO:0007669"/>
    <property type="project" value="UniProtKB-UniPathway"/>
</dbReference>
<comment type="function">
    <text evidence="6">Catalyzes the reduction of dTDP-6-deoxy-L-lyxo-4-hexulose to yield dTDP-L-rhamnose.</text>
</comment>
<dbReference type="EC" id="1.1.1.133" evidence="3 6"/>
<proteinExistence type="inferred from homology"/>
<dbReference type="NCBIfam" id="NF007440">
    <property type="entry name" value="PRK09987.1"/>
    <property type="match status" value="1"/>
</dbReference>
<keyword evidence="6" id="KW-0560">Oxidoreductase</keyword>
<dbReference type="Gene3D" id="3.40.50.720">
    <property type="entry name" value="NAD(P)-binding Rossmann-like Domain"/>
    <property type="match status" value="1"/>
</dbReference>
<name>A0A0L8IP40_PSESX</name>
<dbReference type="PANTHER" id="PTHR10491">
    <property type="entry name" value="DTDP-4-DEHYDRORHAMNOSE REDUCTASE"/>
    <property type="match status" value="1"/>
</dbReference>
<evidence type="ECO:0000256" key="6">
    <source>
        <dbReference type="RuleBase" id="RU364082"/>
    </source>
</evidence>
<dbReference type="PANTHER" id="PTHR10491:SF4">
    <property type="entry name" value="METHIONINE ADENOSYLTRANSFERASE 2 SUBUNIT BETA"/>
    <property type="match status" value="1"/>
</dbReference>
<evidence type="ECO:0000256" key="2">
    <source>
        <dbReference type="ARBA" id="ARBA00010944"/>
    </source>
</evidence>
<dbReference type="EMBL" id="LJPM01000268">
    <property type="protein sequence ID" value="KPW19997.1"/>
    <property type="molecule type" value="Genomic_DNA"/>
</dbReference>
<comment type="similarity">
    <text evidence="2 6">Belongs to the dTDP-4-dehydrorhamnose reductase family.</text>
</comment>
<dbReference type="NCBIfam" id="TIGR01214">
    <property type="entry name" value="rmlD"/>
    <property type="match status" value="1"/>
</dbReference>
<dbReference type="GO" id="GO:0009243">
    <property type="term" value="P:O antigen biosynthetic process"/>
    <property type="evidence" value="ECO:0007669"/>
    <property type="project" value="UniProtKB-UniPathway"/>
</dbReference>
<evidence type="ECO:0000256" key="1">
    <source>
        <dbReference type="ARBA" id="ARBA00004781"/>
    </source>
</evidence>
<comment type="cofactor">
    <cofactor evidence="6">
        <name>Mg(2+)</name>
        <dbReference type="ChEBI" id="CHEBI:18420"/>
    </cofactor>
    <text evidence="6">Binds 1 Mg(2+) ion per monomer.</text>
</comment>
<gene>
    <name evidence="8" type="ORF">ALO91_01228</name>
</gene>
<evidence type="ECO:0000259" key="7">
    <source>
        <dbReference type="Pfam" id="PF04321"/>
    </source>
</evidence>
<reference evidence="8 9" key="1">
    <citation type="submission" date="2015-09" db="EMBL/GenBank/DDBJ databases">
        <title>Genome announcement of multiple Pseudomonas syringae strains.</title>
        <authorList>
            <person name="Thakur S."/>
            <person name="Wang P.W."/>
            <person name="Gong Y."/>
            <person name="Weir B.S."/>
            <person name="Guttman D.S."/>
        </authorList>
    </citation>
    <scope>NUCLEOTIDE SEQUENCE [LARGE SCALE GENOMIC DNA]</scope>
    <source>
        <strain evidence="8 9">ICMP2802</strain>
    </source>
</reference>
<dbReference type="UniPathway" id="UPA00281"/>
<dbReference type="InterPro" id="IPR005913">
    <property type="entry name" value="dTDP_dehydrorham_reduct"/>
</dbReference>
<sequence length="302" mass="32899">MMKILLLGKNGQVGWELQRSLAVVGEVVALDRHSVSTAYGELSGDLSDLDGLRNTIRSVKPQVIVNAAAYTAVDKAETERELAHRVNALASEVLAEEARTLDALLVHYSTDYVFDGSGNTAWKESDAVSPVNYYGATKLEGEQLIVASGCKHLIFRTSWVYAARGNNFAKTMLRLAKDRPALNVIADQIGAPTGAELLADIATAALLQTLAKPELCGIYNLAPAGEVSWHAYAQYVIDFARANGEPLAVETINPIGTIEYPTPAQRPLNSRLNTEKLRHNFSLHLPDWQSGVARMLMETLNK</sequence>
<dbReference type="AlphaFoldDB" id="A0A0L8IP40"/>
<comment type="pathway">
    <text evidence="1 6">Carbohydrate biosynthesis; dTDP-L-rhamnose biosynthesis.</text>
</comment>
<accession>A0A0L8IP40</accession>
<evidence type="ECO:0000256" key="5">
    <source>
        <dbReference type="ARBA" id="ARBA00048200"/>
    </source>
</evidence>
<dbReference type="Pfam" id="PF04321">
    <property type="entry name" value="RmlD_sub_bind"/>
    <property type="match status" value="1"/>
</dbReference>
<dbReference type="GO" id="GO:0005829">
    <property type="term" value="C:cytosol"/>
    <property type="evidence" value="ECO:0007669"/>
    <property type="project" value="TreeGrafter"/>
</dbReference>
<evidence type="ECO:0000256" key="4">
    <source>
        <dbReference type="ARBA" id="ARBA00017099"/>
    </source>
</evidence>
<dbReference type="CDD" id="cd05254">
    <property type="entry name" value="dTDP_HR_like_SDR_e"/>
    <property type="match status" value="1"/>
</dbReference>
<comment type="catalytic activity">
    <reaction evidence="5 6">
        <text>dTDP-beta-L-rhamnose + NADP(+) = dTDP-4-dehydro-beta-L-rhamnose + NADPH + H(+)</text>
        <dbReference type="Rhea" id="RHEA:21796"/>
        <dbReference type="ChEBI" id="CHEBI:15378"/>
        <dbReference type="ChEBI" id="CHEBI:57510"/>
        <dbReference type="ChEBI" id="CHEBI:57783"/>
        <dbReference type="ChEBI" id="CHEBI:58349"/>
        <dbReference type="ChEBI" id="CHEBI:62830"/>
        <dbReference type="EC" id="1.1.1.133"/>
    </reaction>
</comment>
<keyword evidence="6" id="KW-0521">NADP</keyword>
<dbReference type="Proteomes" id="UP000050297">
    <property type="component" value="Unassembled WGS sequence"/>
</dbReference>
<evidence type="ECO:0000313" key="8">
    <source>
        <dbReference type="EMBL" id="KPW19997.1"/>
    </source>
</evidence>
<dbReference type="Gene3D" id="3.90.25.10">
    <property type="entry name" value="UDP-galactose 4-epimerase, domain 1"/>
    <property type="match status" value="1"/>
</dbReference>
<dbReference type="SUPFAM" id="SSF51735">
    <property type="entry name" value="NAD(P)-binding Rossmann-fold domains"/>
    <property type="match status" value="1"/>
</dbReference>
<evidence type="ECO:0000256" key="3">
    <source>
        <dbReference type="ARBA" id="ARBA00012929"/>
    </source>
</evidence>
<evidence type="ECO:0000313" key="9">
    <source>
        <dbReference type="Proteomes" id="UP000050297"/>
    </source>
</evidence>
<protein>
    <recommendedName>
        <fullName evidence="4 6">dTDP-4-dehydrorhamnose reductase</fullName>
        <ecNumber evidence="3 6">1.1.1.133</ecNumber>
    </recommendedName>
</protein>
<dbReference type="PATRIC" id="fig|199198.4.peg.1189"/>
<feature type="domain" description="RmlD-like substrate binding" evidence="7">
    <location>
        <begin position="2"/>
        <end position="298"/>
    </location>
</feature>